<accession>A0ABR1T0P9</accession>
<reference evidence="2 3" key="1">
    <citation type="submission" date="2023-01" db="EMBL/GenBank/DDBJ databases">
        <title>Analysis of 21 Apiospora genomes using comparative genomics revels a genus with tremendous synthesis potential of carbohydrate active enzymes and secondary metabolites.</title>
        <authorList>
            <person name="Sorensen T."/>
        </authorList>
    </citation>
    <scope>NUCLEOTIDE SEQUENCE [LARGE SCALE GENOMIC DNA]</scope>
    <source>
        <strain evidence="2 3">CBS 33761</strain>
    </source>
</reference>
<feature type="transmembrane region" description="Helical" evidence="1">
    <location>
        <begin position="178"/>
        <end position="199"/>
    </location>
</feature>
<proteinExistence type="predicted"/>
<organism evidence="2 3">
    <name type="scientific">Apiospora rasikravindrae</name>
    <dbReference type="NCBI Taxonomy" id="990691"/>
    <lineage>
        <taxon>Eukaryota</taxon>
        <taxon>Fungi</taxon>
        <taxon>Dikarya</taxon>
        <taxon>Ascomycota</taxon>
        <taxon>Pezizomycotina</taxon>
        <taxon>Sordariomycetes</taxon>
        <taxon>Xylariomycetidae</taxon>
        <taxon>Amphisphaeriales</taxon>
        <taxon>Apiosporaceae</taxon>
        <taxon>Apiospora</taxon>
    </lineage>
</organism>
<name>A0ABR1T0P9_9PEZI</name>
<keyword evidence="1" id="KW-0472">Membrane</keyword>
<keyword evidence="3" id="KW-1185">Reference proteome</keyword>
<feature type="transmembrane region" description="Helical" evidence="1">
    <location>
        <begin position="150"/>
        <end position="172"/>
    </location>
</feature>
<feature type="transmembrane region" description="Helical" evidence="1">
    <location>
        <begin position="253"/>
        <end position="271"/>
    </location>
</feature>
<evidence type="ECO:0000313" key="3">
    <source>
        <dbReference type="Proteomes" id="UP001444661"/>
    </source>
</evidence>
<keyword evidence="1" id="KW-1133">Transmembrane helix</keyword>
<gene>
    <name evidence="2" type="ORF">PG993_008560</name>
</gene>
<protein>
    <submittedName>
        <fullName evidence="2">Uncharacterized protein</fullName>
    </submittedName>
</protein>
<dbReference type="Proteomes" id="UP001444661">
    <property type="component" value="Unassembled WGS sequence"/>
</dbReference>
<evidence type="ECO:0000256" key="1">
    <source>
        <dbReference type="SAM" id="Phobius"/>
    </source>
</evidence>
<keyword evidence="1" id="KW-0812">Transmembrane</keyword>
<evidence type="ECO:0000313" key="2">
    <source>
        <dbReference type="EMBL" id="KAK8040149.1"/>
    </source>
</evidence>
<sequence length="493" mass="54512">MNTTQELKTQWTNPADILSILLLLGGDIVQKSIAQLVGHKISFPTHTSSGLSVAPVTFSFGWAAYAFQNLLAVVGDMRLMPAVDFPSIVVNCANGFARETQSWVLGRLLRDHEIRCDADKPSQTNGSYSKSIQIDVFNLEPVPRSPESDFLCWLGWATIATQTIIAVLPWALYDDLGVLAITLAGNLLAAITCALPQWTQEKWAAPKLKSEKVICLTRGNGHHYAMVLICAPGSWDLEKMATGRVTARPETRWISLVLALLWTCILISVSGLKEHTWFLVGIGALGMLQNAFAAGTSRRPSASMFNITRFSRAPRIIGGYQSYKDDLEDAANLEEAAQDIADIDQWASQKQAIGQHIQQSAGATVKVMPIWLASMSKEDGVPGWLEPPKPQKGREPRIRTRSWFKTEDGRSEEIIFADGGIHGALIELEKWVPTAGLAMVQTFFPAGLKYNDVSIRDNVHKKFWRRAYHTVSVRKRAEVKRRAIGRAYSSAVV</sequence>
<feature type="transmembrane region" description="Helical" evidence="1">
    <location>
        <begin position="277"/>
        <end position="295"/>
    </location>
</feature>
<comment type="caution">
    <text evidence="2">The sequence shown here is derived from an EMBL/GenBank/DDBJ whole genome shotgun (WGS) entry which is preliminary data.</text>
</comment>
<dbReference type="EMBL" id="JAQQWK010000006">
    <property type="protein sequence ID" value="KAK8040149.1"/>
    <property type="molecule type" value="Genomic_DNA"/>
</dbReference>